<comment type="caution">
    <text evidence="1">The sequence shown here is derived from an EMBL/GenBank/DDBJ whole genome shotgun (WGS) entry which is preliminary data.</text>
</comment>
<protein>
    <submittedName>
        <fullName evidence="1">Uncharacterized protein</fullName>
    </submittedName>
</protein>
<dbReference type="RefSeq" id="WP_263414149.1">
    <property type="nucleotide sequence ID" value="NZ_BAABBH010000001.1"/>
</dbReference>
<dbReference type="Proteomes" id="UP001634747">
    <property type="component" value="Unassembled WGS sequence"/>
</dbReference>
<proteinExistence type="predicted"/>
<dbReference type="EMBL" id="JBJYXY010000001">
    <property type="protein sequence ID" value="MFN2974282.1"/>
    <property type="molecule type" value="Genomic_DNA"/>
</dbReference>
<evidence type="ECO:0000313" key="1">
    <source>
        <dbReference type="EMBL" id="MFN2974282.1"/>
    </source>
</evidence>
<reference evidence="1 2" key="1">
    <citation type="submission" date="2024-12" db="EMBL/GenBank/DDBJ databases">
        <authorList>
            <person name="Lee Y."/>
        </authorList>
    </citation>
    <scope>NUCLEOTIDE SEQUENCE [LARGE SCALE GENOMIC DNA]</scope>
    <source>
        <strain evidence="1 2">03SUJ4</strain>
    </source>
</reference>
<accession>A0ABW9KFK1</accession>
<name>A0ABW9KFK1_9BACT</name>
<sequence>MRISFDFGDGNGPVDYTATLVAPPPAQHSNASTTIETFRIERKRGQYARCFGTVEVGTSGLEPPQQGCRVTVHATSGAQLFSGVIVSPAVRAGSVLNGSAPVAFEAMEDAYLVNIAPDVSLQPTSSATHPVAFSENAIVLQPESAETAGERATDVLVTGAEEPTTYVTELFQGDGTTATFALTAKPFVPSGQKSLIADSFIDSQFRSAVWRFADTGQHIGLGSGGLRITGGNGFDGQTYMAAQQPVEMGGTLCAEMRGLVLQPGSAGVLLGMYGNVVTVPTCFAGVQVNASGGAQSLSALVNGSATGTPYNWATGHSYTLRVRLHCGETQRVLGSYQALVNGAVETWGGGLVDAPMQMMIEVLDEGLASSTRATVLYAGAVSSSIASAVFAPVNSQSLVMTAAAITLQQQGSAWVATTQTDGSVQVRRPGTPETGEDYRISGTSLEFFAGREPAAGALVTATYRLGQRSQARVQSATATAQRAQMGLPGFRTASSRVTDPQPRSSADCAAAAQALLGFYGSPAFGVRGKCSMANAERTADVQPGDAVALPVAATPVSVPVTRVTIRSGHSVPETLEYAVDFEQAKSNGLSFRTEMGAAADAALPAPVYAVVTTASLPQLAVTVAGTTSLQVDAGTIPPVGGGFEVRRHDGGWGPDQPGAAPDGELVLRSPVRSFSIPRAAFAERFYVRMYDGSETPVYSGQSSLICTHLPTG</sequence>
<evidence type="ECO:0000313" key="2">
    <source>
        <dbReference type="Proteomes" id="UP001634747"/>
    </source>
</evidence>
<gene>
    <name evidence="1" type="ORF">ACK2TP_00760</name>
</gene>
<organism evidence="1 2">
    <name type="scientific">Terriglobus aquaticus</name>
    <dbReference type="NCBI Taxonomy" id="940139"/>
    <lineage>
        <taxon>Bacteria</taxon>
        <taxon>Pseudomonadati</taxon>
        <taxon>Acidobacteriota</taxon>
        <taxon>Terriglobia</taxon>
        <taxon>Terriglobales</taxon>
        <taxon>Acidobacteriaceae</taxon>
        <taxon>Terriglobus</taxon>
    </lineage>
</organism>
<keyword evidence="2" id="KW-1185">Reference proteome</keyword>